<gene>
    <name evidence="2" type="ORF">FGG15_09330</name>
</gene>
<dbReference type="EMBL" id="VCNI01000002">
    <property type="protein sequence ID" value="TMU54415.1"/>
    <property type="molecule type" value="Genomic_DNA"/>
</dbReference>
<organism evidence="2 3">
    <name type="scientific">Flagellimonas algicola</name>
    <dbReference type="NCBI Taxonomy" id="2583815"/>
    <lineage>
        <taxon>Bacteria</taxon>
        <taxon>Pseudomonadati</taxon>
        <taxon>Bacteroidota</taxon>
        <taxon>Flavobacteriia</taxon>
        <taxon>Flavobacteriales</taxon>
        <taxon>Flavobacteriaceae</taxon>
        <taxon>Flagellimonas</taxon>
    </lineage>
</organism>
<comment type="caution">
    <text evidence="2">The sequence shown here is derived from an EMBL/GenBank/DDBJ whole genome shotgun (WGS) entry which is preliminary data.</text>
</comment>
<sequence>MKQLIFMASLSMLMTLPGLHAQKKEFREMIKKEIAFSNQSDHTLIVKNVFGDITVEGYDGTQVVVEVEKIISAKNQADLDLGKQELNLGIIEKVNQIVLYPDAPYADFDGENLRFNWCNNHDEPAYGHILNFKIKVPNKIHVNVSTVNDGEVTVKNTRGDVVRAENINGGITLTDITGTTKVHCINGDVNISYAANPKNASTYYSLNGDITISYQKALSASISFKSMNGELYTDFDVNRQFMKTDKTMEKGNKPKYRFEAKPVVQIGSGLVDHDFETLNGNVFIKKM</sequence>
<dbReference type="Proteomes" id="UP000751614">
    <property type="component" value="Unassembled WGS sequence"/>
</dbReference>
<evidence type="ECO:0000259" key="1">
    <source>
        <dbReference type="Pfam" id="PF13349"/>
    </source>
</evidence>
<reference evidence="2 3" key="1">
    <citation type="submission" date="2019-05" db="EMBL/GenBank/DDBJ databases">
        <title>Flagellimonas sp. AsT0115, sp. nov., isolated from a marine red algae, Asparagopsis taxiformis.</title>
        <authorList>
            <person name="Kim J."/>
            <person name="Jeong S.E."/>
            <person name="Jeon C.O."/>
        </authorList>
    </citation>
    <scope>NUCLEOTIDE SEQUENCE [LARGE SCALE GENOMIC DNA]</scope>
    <source>
        <strain evidence="2 3">AsT0115</strain>
    </source>
</reference>
<keyword evidence="3" id="KW-1185">Reference proteome</keyword>
<protein>
    <recommendedName>
        <fullName evidence="1">DUF4097 domain-containing protein</fullName>
    </recommendedName>
</protein>
<feature type="domain" description="DUF4097" evidence="1">
    <location>
        <begin position="41"/>
        <end position="252"/>
    </location>
</feature>
<name>A0ABY2WHW7_9FLAO</name>
<accession>A0ABY2WHW7</accession>
<dbReference type="InterPro" id="IPR025164">
    <property type="entry name" value="Toastrack_DUF4097"/>
</dbReference>
<dbReference type="Pfam" id="PF13349">
    <property type="entry name" value="DUF4097"/>
    <property type="match status" value="1"/>
</dbReference>
<evidence type="ECO:0000313" key="3">
    <source>
        <dbReference type="Proteomes" id="UP000751614"/>
    </source>
</evidence>
<proteinExistence type="predicted"/>
<evidence type="ECO:0000313" key="2">
    <source>
        <dbReference type="EMBL" id="TMU54415.1"/>
    </source>
</evidence>